<dbReference type="GO" id="GO:0016829">
    <property type="term" value="F:lyase activity"/>
    <property type="evidence" value="ECO:0007669"/>
    <property type="project" value="UniProtKB-KW"/>
</dbReference>
<evidence type="ECO:0000256" key="2">
    <source>
        <dbReference type="ARBA" id="ARBA00022898"/>
    </source>
</evidence>
<evidence type="ECO:0000256" key="1">
    <source>
        <dbReference type="ARBA" id="ARBA00001933"/>
    </source>
</evidence>
<evidence type="ECO:0000259" key="3">
    <source>
        <dbReference type="Pfam" id="PF00266"/>
    </source>
</evidence>
<dbReference type="PANTHER" id="PTHR43586:SF8">
    <property type="entry name" value="CYSTEINE DESULFURASE 1, CHLOROPLASTIC"/>
    <property type="match status" value="1"/>
</dbReference>
<evidence type="ECO:0000313" key="4">
    <source>
        <dbReference type="EMBL" id="SET97760.1"/>
    </source>
</evidence>
<dbReference type="Gene3D" id="3.40.640.10">
    <property type="entry name" value="Type I PLP-dependent aspartate aminotransferase-like (Major domain)"/>
    <property type="match status" value="1"/>
</dbReference>
<protein>
    <submittedName>
        <fullName evidence="4">Selenocysteine lyase/Cysteine desulfurase</fullName>
    </submittedName>
</protein>
<name>A0ABY1CED2_9FIRM</name>
<organism evidence="4 5">
    <name type="scientific">Lacrimispora sphenoides JCM 1415</name>
    <dbReference type="NCBI Taxonomy" id="1297793"/>
    <lineage>
        <taxon>Bacteria</taxon>
        <taxon>Bacillati</taxon>
        <taxon>Bacillota</taxon>
        <taxon>Clostridia</taxon>
        <taxon>Lachnospirales</taxon>
        <taxon>Lachnospiraceae</taxon>
        <taxon>Lacrimispora</taxon>
    </lineage>
</organism>
<dbReference type="Pfam" id="PF00266">
    <property type="entry name" value="Aminotran_5"/>
    <property type="match status" value="1"/>
</dbReference>
<reference evidence="4 5" key="1">
    <citation type="submission" date="2016-10" db="EMBL/GenBank/DDBJ databases">
        <authorList>
            <person name="Varghese N."/>
            <person name="Submissions S."/>
        </authorList>
    </citation>
    <scope>NUCLEOTIDE SEQUENCE [LARGE SCALE GENOMIC DNA]</scope>
    <source>
        <strain evidence="4 5">ATCC 19403</strain>
    </source>
</reference>
<keyword evidence="2" id="KW-0663">Pyridoxal phosphate</keyword>
<dbReference type="InterPro" id="IPR015421">
    <property type="entry name" value="PyrdxlP-dep_Trfase_major"/>
</dbReference>
<dbReference type="EMBL" id="LT630003">
    <property type="protein sequence ID" value="SET97760.1"/>
    <property type="molecule type" value="Genomic_DNA"/>
</dbReference>
<dbReference type="InterPro" id="IPR015422">
    <property type="entry name" value="PyrdxlP-dep_Trfase_small"/>
</dbReference>
<keyword evidence="5" id="KW-1185">Reference proteome</keyword>
<dbReference type="Proteomes" id="UP000198970">
    <property type="component" value="Chromosome I"/>
</dbReference>
<comment type="cofactor">
    <cofactor evidence="1">
        <name>pyridoxal 5'-phosphate</name>
        <dbReference type="ChEBI" id="CHEBI:597326"/>
    </cofactor>
</comment>
<sequence>MISNLRSCFYGTDTPINTDFGVTSRVYLNNAATPLVAKPAIQELNKILPIYSYGNEPNALSALLTEKYNEVRDIVTDFIGADASLDTVIYTSNTTSAINILSQVYYEHDPDQIILTTRMEHMANYLPFRERMKTVAVRVTPEGDVDMNDYAAKLEQYRGQIKLVAVTGASNVTGIIPPFYDMAAMAHQYGARIFVDAVQLVQHKSFTMKPHGDASHIDFVSFDGHKFYTGQSGGVLVGDRAFLDQYKPLIYGAGITEFVSSSKIIYKGSPERYEAGYPDFLGIISMGATIRFLNEIGMKNVEVWEQGLYRYLISRLSQIPGLTLYGDVYRNTRTPFAAFNLNYMPYRTLASHLGFGFGIDIAPGTNGANLYVQELLGLTDDQAFSLYQSGEGYGIVRASIGLFNNYEDIDRLADALLSISNPSISFASYQSFL</sequence>
<dbReference type="PANTHER" id="PTHR43586">
    <property type="entry name" value="CYSTEINE DESULFURASE"/>
    <property type="match status" value="1"/>
</dbReference>
<dbReference type="InterPro" id="IPR000192">
    <property type="entry name" value="Aminotrans_V_dom"/>
</dbReference>
<feature type="domain" description="Aminotransferase class V" evidence="3">
    <location>
        <begin position="26"/>
        <end position="412"/>
    </location>
</feature>
<accession>A0ABY1CED2</accession>
<evidence type="ECO:0000313" key="5">
    <source>
        <dbReference type="Proteomes" id="UP000198970"/>
    </source>
</evidence>
<keyword evidence="4" id="KW-0456">Lyase</keyword>
<proteinExistence type="predicted"/>
<dbReference type="RefSeq" id="WP_100043092.1">
    <property type="nucleotide sequence ID" value="NZ_LT630003.1"/>
</dbReference>
<dbReference type="SUPFAM" id="SSF53383">
    <property type="entry name" value="PLP-dependent transferases"/>
    <property type="match status" value="1"/>
</dbReference>
<dbReference type="InterPro" id="IPR015424">
    <property type="entry name" value="PyrdxlP-dep_Trfase"/>
</dbReference>
<gene>
    <name evidence="4" type="ORF">SAMN02745906_3597</name>
</gene>
<dbReference type="Gene3D" id="3.90.1150.10">
    <property type="entry name" value="Aspartate Aminotransferase, domain 1"/>
    <property type="match status" value="1"/>
</dbReference>